<comment type="caution">
    <text evidence="1">The sequence shown here is derived from an EMBL/GenBank/DDBJ whole genome shotgun (WGS) entry which is preliminary data.</text>
</comment>
<sequence>MTVSATSCLATMSNIEDDEDVVMPPPVVSEFCEKLGACLRTRDFDRILEIIKNERHITQKPFIAGDLTAAISAVVKTIDTSADRLNGSARETLGLLVTDLALMYVKLSESELVQTYEAAISIQTGPMRGTDDSSNTLDKTLVAMQDHVARKKGKFMSSHSLARVASFSLRLDSLIRSEFFVPVAKELFNRGAKGCGGRNDGIRGLWTKAVPGSALLHFCESYSIAIAKTGMHSEGNLFWLLLAYLRTRTEEYKPADLAKGLRICHRRGAINRDIVDAVITRTTDTLYDYSAGDIVAIVDAATRFGCTDDARLSFSKIAIGVVSKEIGDMSRSAAALFLIGLSRFTGYRIKELNSNQCVHALLGKLADAGTGAIKPFEVVEIPKCLLKNSLIDAALFLHYYGLAQNLLADSLSAKQLLSLFVTYSKAGVPNAAFVEGLCRALVGTGAVLEFPAAQLLAVYRAMNRLEAFERRAECFAKLSEQINTCIYQLIAMSELEVSESLALLEEGAIGLDCGPTLVQHALSDSSEDGNVRGAVEKLIEASEKPSWPE</sequence>
<evidence type="ECO:0000313" key="2">
    <source>
        <dbReference type="Proteomes" id="UP000591131"/>
    </source>
</evidence>
<dbReference type="OrthoDB" id="439245at2759"/>
<accession>A0A7J6LBP0</accession>
<gene>
    <name evidence="1" type="ORF">FOL47_008817</name>
</gene>
<proteinExistence type="predicted"/>
<dbReference type="EMBL" id="JAAPAO010000584">
    <property type="protein sequence ID" value="KAF4656664.1"/>
    <property type="molecule type" value="Genomic_DNA"/>
</dbReference>
<reference evidence="1 2" key="1">
    <citation type="submission" date="2020-04" db="EMBL/GenBank/DDBJ databases">
        <title>Perkinsus chesapeaki whole genome sequence.</title>
        <authorList>
            <person name="Bogema D.R."/>
        </authorList>
    </citation>
    <scope>NUCLEOTIDE SEQUENCE [LARGE SCALE GENOMIC DNA]</scope>
    <source>
        <strain evidence="1">ATCC PRA-425</strain>
    </source>
</reference>
<keyword evidence="2" id="KW-1185">Reference proteome</keyword>
<name>A0A7J6LBP0_PERCH</name>
<evidence type="ECO:0000313" key="1">
    <source>
        <dbReference type="EMBL" id="KAF4656664.1"/>
    </source>
</evidence>
<dbReference type="AlphaFoldDB" id="A0A7J6LBP0"/>
<organism evidence="1 2">
    <name type="scientific">Perkinsus chesapeaki</name>
    <name type="common">Clam parasite</name>
    <name type="synonym">Perkinsus andrewsi</name>
    <dbReference type="NCBI Taxonomy" id="330153"/>
    <lineage>
        <taxon>Eukaryota</taxon>
        <taxon>Sar</taxon>
        <taxon>Alveolata</taxon>
        <taxon>Perkinsozoa</taxon>
        <taxon>Perkinsea</taxon>
        <taxon>Perkinsida</taxon>
        <taxon>Perkinsidae</taxon>
        <taxon>Perkinsus</taxon>
    </lineage>
</organism>
<dbReference type="Proteomes" id="UP000591131">
    <property type="component" value="Unassembled WGS sequence"/>
</dbReference>
<protein>
    <submittedName>
        <fullName evidence="1">Uncharacterized protein</fullName>
    </submittedName>
</protein>